<protein>
    <recommendedName>
        <fullName evidence="16">DNA helicase RecQ</fullName>
        <ecNumber evidence="16">5.6.2.4</ecNumber>
    </recommendedName>
</protein>
<dbReference type="InterPro" id="IPR006293">
    <property type="entry name" value="DNA_helicase_ATP-dep_RecQ_bac"/>
</dbReference>
<dbReference type="Pfam" id="PF00271">
    <property type="entry name" value="Helicase_C"/>
    <property type="match status" value="1"/>
</dbReference>
<evidence type="ECO:0000256" key="2">
    <source>
        <dbReference type="ARBA" id="ARBA00001947"/>
    </source>
</evidence>
<evidence type="ECO:0000256" key="4">
    <source>
        <dbReference type="ARBA" id="ARBA00022723"/>
    </source>
</evidence>
<dbReference type="CDD" id="cd18794">
    <property type="entry name" value="SF2_C_RecQ"/>
    <property type="match status" value="1"/>
</dbReference>
<dbReference type="EMBL" id="CP104064">
    <property type="protein sequence ID" value="WAH36555.1"/>
    <property type="molecule type" value="Genomic_DNA"/>
</dbReference>
<accession>A0ABY6Z102</accession>
<dbReference type="InterPro" id="IPR014001">
    <property type="entry name" value="Helicase_ATP-bd"/>
</dbReference>
<evidence type="ECO:0000256" key="3">
    <source>
        <dbReference type="ARBA" id="ARBA00005446"/>
    </source>
</evidence>
<dbReference type="InterPro" id="IPR010997">
    <property type="entry name" value="HRDC-like_sf"/>
</dbReference>
<dbReference type="Gene3D" id="1.10.10.10">
    <property type="entry name" value="Winged helix-like DNA-binding domain superfamily/Winged helix DNA-binding domain"/>
    <property type="match status" value="1"/>
</dbReference>
<keyword evidence="9" id="KW-0862">Zinc</keyword>
<dbReference type="InterPro" id="IPR036388">
    <property type="entry name" value="WH-like_DNA-bd_sf"/>
</dbReference>
<dbReference type="InterPro" id="IPR027417">
    <property type="entry name" value="P-loop_NTPase"/>
</dbReference>
<name>A0ABY6Z102_9BACL</name>
<organism evidence="21 22">
    <name type="scientific">Alicyclobacillus dauci</name>
    <dbReference type="NCBI Taxonomy" id="1475485"/>
    <lineage>
        <taxon>Bacteria</taxon>
        <taxon>Bacillati</taxon>
        <taxon>Bacillota</taxon>
        <taxon>Bacilli</taxon>
        <taxon>Bacillales</taxon>
        <taxon>Alicyclobacillaceae</taxon>
        <taxon>Alicyclobacillus</taxon>
    </lineage>
</organism>
<dbReference type="SUPFAM" id="SSF47819">
    <property type="entry name" value="HRDC-like"/>
    <property type="match status" value="1"/>
</dbReference>
<keyword evidence="11" id="KW-0238">DNA-binding</keyword>
<evidence type="ECO:0000256" key="16">
    <source>
        <dbReference type="NCBIfam" id="TIGR01389"/>
    </source>
</evidence>
<dbReference type="SMART" id="SM00956">
    <property type="entry name" value="RQC"/>
    <property type="match status" value="1"/>
</dbReference>
<evidence type="ECO:0000256" key="11">
    <source>
        <dbReference type="ARBA" id="ARBA00023125"/>
    </source>
</evidence>
<dbReference type="PROSITE" id="PS50967">
    <property type="entry name" value="HRDC"/>
    <property type="match status" value="1"/>
</dbReference>
<keyword evidence="5" id="KW-0547">Nucleotide-binding</keyword>
<evidence type="ECO:0000256" key="8">
    <source>
        <dbReference type="ARBA" id="ARBA00022806"/>
    </source>
</evidence>
<proteinExistence type="inferred from homology"/>
<comment type="cofactor">
    <cofactor evidence="2">
        <name>Zn(2+)</name>
        <dbReference type="ChEBI" id="CHEBI:29105"/>
    </cofactor>
</comment>
<keyword evidence="6" id="KW-0227">DNA damage</keyword>
<dbReference type="InterPro" id="IPR018982">
    <property type="entry name" value="RQC_domain"/>
</dbReference>
<comment type="cofactor">
    <cofactor evidence="1">
        <name>Mg(2+)</name>
        <dbReference type="ChEBI" id="CHEBI:18420"/>
    </cofactor>
</comment>
<reference evidence="21" key="1">
    <citation type="submission" date="2022-08" db="EMBL/GenBank/DDBJ databases">
        <title>Alicyclobacillus dauci DSM2870, complete genome.</title>
        <authorList>
            <person name="Wang Q."/>
            <person name="Cai R."/>
            <person name="Wang Z."/>
        </authorList>
    </citation>
    <scope>NUCLEOTIDE SEQUENCE</scope>
    <source>
        <strain evidence="21">DSM 28700</strain>
    </source>
</reference>
<dbReference type="SUPFAM" id="SSF52540">
    <property type="entry name" value="P-loop containing nucleoside triphosphate hydrolases"/>
    <property type="match status" value="1"/>
</dbReference>
<dbReference type="InterPro" id="IPR004589">
    <property type="entry name" value="DNA_helicase_ATP-dep_RecQ"/>
</dbReference>
<dbReference type="Pfam" id="PF00570">
    <property type="entry name" value="HRDC"/>
    <property type="match status" value="1"/>
</dbReference>
<keyword evidence="22" id="KW-1185">Reference proteome</keyword>
<dbReference type="Proteomes" id="UP001164803">
    <property type="component" value="Chromosome"/>
</dbReference>
<comment type="catalytic activity">
    <reaction evidence="15">
        <text>Couples ATP hydrolysis with the unwinding of duplex DNA by translocating in the 3'-5' direction.</text>
        <dbReference type="EC" id="5.6.2.4"/>
    </reaction>
</comment>
<dbReference type="Gene3D" id="3.40.50.300">
    <property type="entry name" value="P-loop containing nucleotide triphosphate hydrolases"/>
    <property type="match status" value="2"/>
</dbReference>
<dbReference type="InterPro" id="IPR002121">
    <property type="entry name" value="HRDC_dom"/>
</dbReference>
<dbReference type="InterPro" id="IPR044876">
    <property type="entry name" value="HRDC_dom_sf"/>
</dbReference>
<evidence type="ECO:0000256" key="10">
    <source>
        <dbReference type="ARBA" id="ARBA00022840"/>
    </source>
</evidence>
<dbReference type="NCBIfam" id="TIGR00614">
    <property type="entry name" value="recQ_fam"/>
    <property type="match status" value="1"/>
</dbReference>
<evidence type="ECO:0000259" key="19">
    <source>
        <dbReference type="PROSITE" id="PS51192"/>
    </source>
</evidence>
<comment type="similarity">
    <text evidence="3">Belongs to the helicase family. RecQ subfamily.</text>
</comment>
<dbReference type="PANTHER" id="PTHR13710:SF105">
    <property type="entry name" value="ATP-DEPENDENT DNA HELICASE Q1"/>
    <property type="match status" value="1"/>
</dbReference>
<dbReference type="Gene3D" id="1.10.150.80">
    <property type="entry name" value="HRDC domain"/>
    <property type="match status" value="1"/>
</dbReference>
<dbReference type="Pfam" id="PF09382">
    <property type="entry name" value="RQC"/>
    <property type="match status" value="1"/>
</dbReference>
<feature type="domain" description="Helicase ATP-binding" evidence="19">
    <location>
        <begin position="32"/>
        <end position="201"/>
    </location>
</feature>
<dbReference type="InterPro" id="IPR036390">
    <property type="entry name" value="WH_DNA-bd_sf"/>
</dbReference>
<evidence type="ECO:0000259" key="20">
    <source>
        <dbReference type="PROSITE" id="PS51194"/>
    </source>
</evidence>
<feature type="domain" description="HRDC" evidence="18">
    <location>
        <begin position="519"/>
        <end position="599"/>
    </location>
</feature>
<keyword evidence="7 21" id="KW-0378">Hydrolase</keyword>
<evidence type="ECO:0000256" key="7">
    <source>
        <dbReference type="ARBA" id="ARBA00022801"/>
    </source>
</evidence>
<dbReference type="Pfam" id="PF16124">
    <property type="entry name" value="RecQ_Zn_bind"/>
    <property type="match status" value="1"/>
</dbReference>
<evidence type="ECO:0000256" key="12">
    <source>
        <dbReference type="ARBA" id="ARBA00023172"/>
    </source>
</evidence>
<dbReference type="CDD" id="cd17920">
    <property type="entry name" value="DEXHc_RecQ"/>
    <property type="match status" value="1"/>
</dbReference>
<dbReference type="InterPro" id="IPR032284">
    <property type="entry name" value="RecQ_Zn-bd"/>
</dbReference>
<evidence type="ECO:0000256" key="9">
    <source>
        <dbReference type="ARBA" id="ARBA00022833"/>
    </source>
</evidence>
<evidence type="ECO:0000256" key="15">
    <source>
        <dbReference type="ARBA" id="ARBA00034617"/>
    </source>
</evidence>
<keyword evidence="10" id="KW-0067">ATP-binding</keyword>
<dbReference type="EC" id="5.6.2.4" evidence="16"/>
<dbReference type="GO" id="GO:0016787">
    <property type="term" value="F:hydrolase activity"/>
    <property type="evidence" value="ECO:0007669"/>
    <property type="project" value="UniProtKB-KW"/>
</dbReference>
<evidence type="ECO:0000313" key="21">
    <source>
        <dbReference type="EMBL" id="WAH36555.1"/>
    </source>
</evidence>
<evidence type="ECO:0000259" key="18">
    <source>
        <dbReference type="PROSITE" id="PS50967"/>
    </source>
</evidence>
<dbReference type="PROSITE" id="PS51194">
    <property type="entry name" value="HELICASE_CTER"/>
    <property type="match status" value="1"/>
</dbReference>
<sequence>MSTVSTQIQKAAGLLQKYFGYERFRPGQEDIVASILSGQDTIGIMPTGGGKSICYQIPALMQEGLTVVVSPLISLMKDQVDTLDSVGINATYINSSLSASEAEERLNFVRSGACKLLYVAPERLESASFRYMINRLQPSMFAIDEAHCLSQWGHDFRPSYRAIAAVIDELDHRPLIAAFTATATPAVVSDIADLLDLVKPAIHVTGFDRENLSFAVIHGQNKRDYITAYLKNHPSESGVIYASTRKEVDSLYEFLHKKGFLVGRYHAGLSDDERMENQERFLFDDVRIMIATNAFGMGIDKSNIRFVLHHNMPKNIEAYYQEAGRAGRDGDPGECILLYSPQDVQVQKFLIEQTVLQPDRKRMEYERLQTMVDYCHMTSCLRAYILRYFGEEAGERCDNCSNCKQDFETRDITIEAQKIFSCVHRTKERFGMKMIAAVLRGSSNQRVRDLGLNKVSTFGLMADRTEKDIMSYLQTLVADGYLRLTTGQYPVVRLQEKAVAVLKGEVTVLMRVVRKGRALQISDPLFEELRALRREIAERENVPPYVVFADSTLREMASVMPTDISALRTIKGVGDVKVSRYGTDFLRVIRDFGERHGNDESASVPKQRSVEAIPVEFTDHETSTDSTSHSHRGPKQPTNVADETPSHIQSFELFQAGKEVEEISSERGLSTITIEGHLIRCAQEGHPIDWARIFSEPAEAQILTAIDAVGSDKLKPIKEALPDDISYFMIRAVIAKHGL</sequence>
<evidence type="ECO:0000256" key="13">
    <source>
        <dbReference type="ARBA" id="ARBA00023204"/>
    </source>
</evidence>
<dbReference type="SUPFAM" id="SSF46785">
    <property type="entry name" value="Winged helix' DNA-binding domain"/>
    <property type="match status" value="1"/>
</dbReference>
<dbReference type="SMART" id="SM00490">
    <property type="entry name" value="HELICc"/>
    <property type="match status" value="1"/>
</dbReference>
<dbReference type="InterPro" id="IPR001650">
    <property type="entry name" value="Helicase_C-like"/>
</dbReference>
<dbReference type="PANTHER" id="PTHR13710">
    <property type="entry name" value="DNA HELICASE RECQ FAMILY MEMBER"/>
    <property type="match status" value="1"/>
</dbReference>
<evidence type="ECO:0000256" key="5">
    <source>
        <dbReference type="ARBA" id="ARBA00022741"/>
    </source>
</evidence>
<dbReference type="GO" id="GO:0003678">
    <property type="term" value="F:DNA helicase activity"/>
    <property type="evidence" value="ECO:0007669"/>
    <property type="project" value="UniProtKB-EC"/>
</dbReference>
<dbReference type="PROSITE" id="PS51192">
    <property type="entry name" value="HELICASE_ATP_BIND_1"/>
    <property type="match status" value="1"/>
</dbReference>
<keyword evidence="4" id="KW-0479">Metal-binding</keyword>
<keyword evidence="8 21" id="KW-0347">Helicase</keyword>
<dbReference type="InterPro" id="IPR011545">
    <property type="entry name" value="DEAD/DEAH_box_helicase_dom"/>
</dbReference>
<dbReference type="InterPro" id="IPR029491">
    <property type="entry name" value="Helicase_HTH"/>
</dbReference>
<dbReference type="Pfam" id="PF00270">
    <property type="entry name" value="DEAD"/>
    <property type="match status" value="1"/>
</dbReference>
<dbReference type="SMART" id="SM00341">
    <property type="entry name" value="HRDC"/>
    <property type="match status" value="1"/>
</dbReference>
<evidence type="ECO:0000256" key="6">
    <source>
        <dbReference type="ARBA" id="ARBA00022763"/>
    </source>
</evidence>
<feature type="region of interest" description="Disordered" evidence="17">
    <location>
        <begin position="618"/>
        <end position="643"/>
    </location>
</feature>
<keyword evidence="14" id="KW-0413">Isomerase</keyword>
<dbReference type="RefSeq" id="WP_268043909.1">
    <property type="nucleotide sequence ID" value="NZ_CP104064.1"/>
</dbReference>
<evidence type="ECO:0000256" key="14">
    <source>
        <dbReference type="ARBA" id="ARBA00023235"/>
    </source>
</evidence>
<gene>
    <name evidence="21" type="primary">recQ</name>
    <name evidence="21" type="ORF">NZD86_20485</name>
</gene>
<dbReference type="NCBIfam" id="TIGR01389">
    <property type="entry name" value="recQ"/>
    <property type="match status" value="1"/>
</dbReference>
<evidence type="ECO:0000256" key="1">
    <source>
        <dbReference type="ARBA" id="ARBA00001946"/>
    </source>
</evidence>
<keyword evidence="13" id="KW-0234">DNA repair</keyword>
<keyword evidence="12" id="KW-0233">DNA recombination</keyword>
<feature type="domain" description="Helicase C-terminal" evidence="20">
    <location>
        <begin position="225"/>
        <end position="369"/>
    </location>
</feature>
<evidence type="ECO:0000256" key="17">
    <source>
        <dbReference type="SAM" id="MobiDB-lite"/>
    </source>
</evidence>
<dbReference type="SMART" id="SM00487">
    <property type="entry name" value="DEXDc"/>
    <property type="match status" value="1"/>
</dbReference>
<evidence type="ECO:0000313" key="22">
    <source>
        <dbReference type="Proteomes" id="UP001164803"/>
    </source>
</evidence>
<dbReference type="Pfam" id="PF14493">
    <property type="entry name" value="HTH_40"/>
    <property type="match status" value="1"/>
</dbReference>